<reference evidence="1" key="2">
    <citation type="journal article" date="2015" name="Data Brief">
        <title>Shoot transcriptome of the giant reed, Arundo donax.</title>
        <authorList>
            <person name="Barrero R.A."/>
            <person name="Guerrero F.D."/>
            <person name="Moolhuijzen P."/>
            <person name="Goolsby J.A."/>
            <person name="Tidwell J."/>
            <person name="Bellgard S.E."/>
            <person name="Bellgard M.I."/>
        </authorList>
    </citation>
    <scope>NUCLEOTIDE SEQUENCE</scope>
    <source>
        <tissue evidence="1">Shoot tissue taken approximately 20 cm above the soil surface</tissue>
    </source>
</reference>
<proteinExistence type="predicted"/>
<name>A0A0A9GWS5_ARUDO</name>
<organism evidence="1">
    <name type="scientific">Arundo donax</name>
    <name type="common">Giant reed</name>
    <name type="synonym">Donax arundinaceus</name>
    <dbReference type="NCBI Taxonomy" id="35708"/>
    <lineage>
        <taxon>Eukaryota</taxon>
        <taxon>Viridiplantae</taxon>
        <taxon>Streptophyta</taxon>
        <taxon>Embryophyta</taxon>
        <taxon>Tracheophyta</taxon>
        <taxon>Spermatophyta</taxon>
        <taxon>Magnoliopsida</taxon>
        <taxon>Liliopsida</taxon>
        <taxon>Poales</taxon>
        <taxon>Poaceae</taxon>
        <taxon>PACMAD clade</taxon>
        <taxon>Arundinoideae</taxon>
        <taxon>Arundineae</taxon>
        <taxon>Arundo</taxon>
    </lineage>
</organism>
<protein>
    <recommendedName>
        <fullName evidence="2">F-box associated domain-containing protein</fullName>
    </recommendedName>
</protein>
<evidence type="ECO:0000313" key="1">
    <source>
        <dbReference type="EMBL" id="JAE25033.1"/>
    </source>
</evidence>
<dbReference type="AlphaFoldDB" id="A0A0A9GWS5"/>
<evidence type="ECO:0008006" key="2">
    <source>
        <dbReference type="Google" id="ProtNLM"/>
    </source>
</evidence>
<sequence length="201" mass="23167">MHYATRAVVLVFNSAFRSWSVGTYISQDALGLSGLKGCLIFWYPCYAYGYFYWKIYSMNCLLKLNLNTMEFFTVDLPPDHNERRIIVVEAGEGRLGMFSHNNHDTFLNYYTSIQNEGQRAIEWQMKNIIPLPELNDPYIVGAPQGYIFVLGDPKVEDAVHTTCFSLDIRTSKIERVSQVSFSYFCGYPYLGFPPSMSPRRI</sequence>
<dbReference type="PANTHER" id="PTHR31264:SF3">
    <property type="entry name" value="OS07G0554100 PROTEIN"/>
    <property type="match status" value="1"/>
</dbReference>
<accession>A0A0A9GWS5</accession>
<reference evidence="1" key="1">
    <citation type="submission" date="2014-09" db="EMBL/GenBank/DDBJ databases">
        <authorList>
            <person name="Magalhaes I.L.F."/>
            <person name="Oliveira U."/>
            <person name="Santos F.R."/>
            <person name="Vidigal T.H.D.A."/>
            <person name="Brescovit A.D."/>
            <person name="Santos A.J."/>
        </authorList>
    </citation>
    <scope>NUCLEOTIDE SEQUENCE</scope>
    <source>
        <tissue evidence="1">Shoot tissue taken approximately 20 cm above the soil surface</tissue>
    </source>
</reference>
<dbReference type="PANTHER" id="PTHR31264">
    <property type="entry name" value="OS07G0554500 PROTEIN-RELATED"/>
    <property type="match status" value="1"/>
</dbReference>
<dbReference type="EMBL" id="GBRH01172863">
    <property type="protein sequence ID" value="JAE25033.1"/>
    <property type="molecule type" value="Transcribed_RNA"/>
</dbReference>